<dbReference type="FunFam" id="3.40.50.300:FF:000278">
    <property type="entry name" value="Structural maintenance of chromosomes 2"/>
    <property type="match status" value="1"/>
</dbReference>
<evidence type="ECO:0000256" key="2">
    <source>
        <dbReference type="ARBA" id="ARBA00005231"/>
    </source>
</evidence>
<dbReference type="GO" id="GO:0051301">
    <property type="term" value="P:cell division"/>
    <property type="evidence" value="ECO:0007669"/>
    <property type="project" value="UniProtKB-KW"/>
</dbReference>
<sequence>MHIEELIIEGFKSYAKRTVISQWDREFNAITGLNGSGKSNILDAICFVLGIENLRHVRATNLQDLIYKRGQAGITKASVTIIFNNEDKTHSPIGFADSARITVTRQIVLGGKNKYMVNGHVAQQKTVENLFQSVQLNVNNPHFLIMQGQITKVLNMKPPEILAMIEETAGTRMFEDRKAKALTTMAKKEKKVEEITSVLNEVITPKLDKLREERSAYLEFQKTETEVDRLRRVVVAYDYYQAESKVMRATKEIEKLEGLIKESEENIKLFNGEIKQVEKECKMIEEKKSKECRKGGMYAEMEEQFNVANNELVRLKTVLELKKEAIGEEQGRILQMKKQLEKVERNLIEKEEELKGFNFETIEREYERKLEQVKKDEELLHGLTTGISSKEGNESGFNEQIKNVKNERGDYLTCIEQNKIKVEHLNKEREEIEPKAKKAEKEIQGMINELEKNEREIREMKAKIENNKMKIEQEGMLKERERIKMNKLNELERLIEEKKREFRQFEFEYSDPYPNFDKSQVKGIVANLIKLSEDNLKYSVALEVAAGGRMFNVVVDNEKVATSLLEKGKLQKRSTMIPLNKIVSFKLNKQQIDLALNSTNGKSHLAIDLVNFDDKVKAAIEFVFGSIFICDDKESANKITFNKQIRVKSVTIDGDIYDPAGTLTGGSKSTNSNFLIRLRKFHDLKIEFESEKSELEKIRKDLNLIKDLKELIKQLELKEYEFNLFKEQFNSNSSTRIVERFKEIIKEIEEIKKSEIELQRKEKDCLNEIKRIENEMKKFEKNKDKGLIDLKNKIIKEKNEINNKFQEMNNFRLNFETLQQDINQLKLEIEEIIKLINLSNNSIQNLRKEENDLEISILSKKENSEILFRNLEIEKSKFLKFDKELTKFENIKKEKLKSIQEEELTLQQLNHSFDSFKNELASSNIHLNQLLSNNDWIKDQKQNFNKPNSLFDFNNMNENKKKLSQLESLFSKQRKNINVKVMDMIDTVEKKEKGLKEMLSTVKKDKKNIEQTIIKLDEYKKDALQKTWIKVNNDFGAIFGDLLPGNTARLDPPEGQDIIDGLCVKVNLGGVWKQSLTELSGGQRSLVALSLILALLQYKPAPMYILDEVDAALDLSHTQNIGQLFKNRFKGSQFIVVSLKEGMFNNANVLFRTKFRDGLSAIERHARSMVPKRKSIAKSLPHSPIAVK</sequence>
<dbReference type="OMA" id="THNKIAM"/>
<evidence type="ECO:0000256" key="5">
    <source>
        <dbReference type="ARBA" id="ARBA00022776"/>
    </source>
</evidence>
<name>A0A075AXU0_ROZAC</name>
<dbReference type="InterPro" id="IPR036277">
    <property type="entry name" value="SMC_hinge_sf"/>
</dbReference>
<dbReference type="SUPFAM" id="SSF75553">
    <property type="entry name" value="Smc hinge domain"/>
    <property type="match status" value="1"/>
</dbReference>
<evidence type="ECO:0000259" key="13">
    <source>
        <dbReference type="SMART" id="SM00968"/>
    </source>
</evidence>
<dbReference type="Proteomes" id="UP000281549">
    <property type="component" value="Unassembled WGS sequence"/>
</dbReference>
<dbReference type="GO" id="GO:0007076">
    <property type="term" value="P:mitotic chromosome condensation"/>
    <property type="evidence" value="ECO:0007669"/>
    <property type="project" value="UniProtKB-ARBA"/>
</dbReference>
<keyword evidence="16" id="KW-1185">Reference proteome</keyword>
<organism evidence="14 16">
    <name type="scientific">Rozella allomycis (strain CSF55)</name>
    <dbReference type="NCBI Taxonomy" id="988480"/>
    <lineage>
        <taxon>Eukaryota</taxon>
        <taxon>Fungi</taxon>
        <taxon>Fungi incertae sedis</taxon>
        <taxon>Cryptomycota</taxon>
        <taxon>Cryptomycota incertae sedis</taxon>
        <taxon>Rozella</taxon>
    </lineage>
</organism>
<reference evidence="17" key="2">
    <citation type="journal article" date="2018" name="Nat. Microbiol.">
        <title>Leveraging single-cell genomics to expand the fungal tree of life.</title>
        <authorList>
            <person name="Ahrendt S.R."/>
            <person name="Quandt C.A."/>
            <person name="Ciobanu D."/>
            <person name="Clum A."/>
            <person name="Salamov A."/>
            <person name="Andreopoulos B."/>
            <person name="Cheng J.F."/>
            <person name="Woyke T."/>
            <person name="Pelin A."/>
            <person name="Henrissat B."/>
            <person name="Reynolds N.K."/>
            <person name="Benny G.L."/>
            <person name="Smith M.E."/>
            <person name="James T.Y."/>
            <person name="Grigoriev I.V."/>
        </authorList>
    </citation>
    <scope>NUCLEOTIDE SEQUENCE [LARGE SCALE GENOMIC DNA]</scope>
    <source>
        <strain evidence="17">CSF55</strain>
    </source>
</reference>
<evidence type="ECO:0000256" key="10">
    <source>
        <dbReference type="ARBA" id="ARBA00023306"/>
    </source>
</evidence>
<dbReference type="GO" id="GO:0005524">
    <property type="term" value="F:ATP binding"/>
    <property type="evidence" value="ECO:0007669"/>
    <property type="project" value="UniProtKB-KW"/>
</dbReference>
<keyword evidence="10" id="KW-0131">Cell cycle</keyword>
<reference evidence="15" key="3">
    <citation type="submission" date="2018-08" db="EMBL/GenBank/DDBJ databases">
        <title>Leveraging single-cell genomics to expand the Fungal Tree of Life.</title>
        <authorList>
            <consortium name="DOE Joint Genome Institute"/>
            <person name="Ahrendt S.R."/>
            <person name="Quandt C.A."/>
            <person name="Ciobanu D."/>
            <person name="Clum A."/>
            <person name="Salamov A."/>
            <person name="Andreopoulos B."/>
            <person name="Cheng J.-F."/>
            <person name="Woyke T."/>
            <person name="Pelin A."/>
            <person name="Henrissat B."/>
            <person name="Reynolds N."/>
            <person name="Benny G.L."/>
            <person name="Smith M.E."/>
            <person name="James T.Y."/>
            <person name="Grigoriev I.V."/>
        </authorList>
    </citation>
    <scope>NUCLEOTIDE SEQUENCE</scope>
    <source>
        <strain evidence="15">CSF55</strain>
    </source>
</reference>
<dbReference type="GO" id="GO:0016887">
    <property type="term" value="F:ATP hydrolysis activity"/>
    <property type="evidence" value="ECO:0007669"/>
    <property type="project" value="InterPro"/>
</dbReference>
<keyword evidence="5" id="KW-0498">Mitosis</keyword>
<feature type="coiled-coil region" evidence="12">
    <location>
        <begin position="239"/>
        <end position="379"/>
    </location>
</feature>
<dbReference type="Gene3D" id="3.40.50.300">
    <property type="entry name" value="P-loop containing nucleotide triphosphate hydrolases"/>
    <property type="match status" value="2"/>
</dbReference>
<dbReference type="PIRSF" id="PIRSF005719">
    <property type="entry name" value="SMC"/>
    <property type="match status" value="1"/>
</dbReference>
<evidence type="ECO:0000313" key="17">
    <source>
        <dbReference type="Proteomes" id="UP000281549"/>
    </source>
</evidence>
<protein>
    <recommendedName>
        <fullName evidence="11">Structural maintenance of chromosomes protein</fullName>
    </recommendedName>
</protein>
<comment type="subcellular location">
    <subcellularLocation>
        <location evidence="1 11">Nucleus</location>
    </subcellularLocation>
</comment>
<dbReference type="STRING" id="988480.A0A075AXU0"/>
<evidence type="ECO:0000256" key="7">
    <source>
        <dbReference type="ARBA" id="ARBA00023054"/>
    </source>
</evidence>
<keyword evidence="3" id="KW-0132">Cell division</keyword>
<dbReference type="Gene3D" id="1.20.1060.20">
    <property type="match status" value="1"/>
</dbReference>
<gene>
    <name evidence="14" type="ORF">O9G_001699</name>
    <name evidence="15" type="ORF">ROZALSC1DRAFT_28405</name>
</gene>
<dbReference type="Gene3D" id="3.30.70.1620">
    <property type="match status" value="1"/>
</dbReference>
<evidence type="ECO:0000256" key="4">
    <source>
        <dbReference type="ARBA" id="ARBA00022741"/>
    </source>
</evidence>
<reference evidence="14 16" key="1">
    <citation type="journal article" date="2013" name="Curr. Biol.">
        <title>Shared signatures of parasitism and phylogenomics unite Cryptomycota and microsporidia.</title>
        <authorList>
            <person name="James T.Y."/>
            <person name="Pelin A."/>
            <person name="Bonen L."/>
            <person name="Ahrendt S."/>
            <person name="Sain D."/>
            <person name="Corradi N."/>
            <person name="Stajich J.E."/>
        </authorList>
    </citation>
    <scope>NUCLEOTIDE SEQUENCE [LARGE SCALE GENOMIC DNA]</scope>
    <source>
        <strain evidence="14">CSF55</strain>
        <strain evidence="14">CSF55</strain>
    </source>
</reference>
<dbReference type="SMART" id="SM00968">
    <property type="entry name" value="SMC_hinge"/>
    <property type="match status" value="1"/>
</dbReference>
<dbReference type="InterPro" id="IPR010935">
    <property type="entry name" value="SMC_hinge"/>
</dbReference>
<dbReference type="InterPro" id="IPR024704">
    <property type="entry name" value="SMC"/>
</dbReference>
<dbReference type="OrthoDB" id="10255539at2759"/>
<keyword evidence="6" id="KW-0067">ATP-binding</keyword>
<evidence type="ECO:0000256" key="9">
    <source>
        <dbReference type="ARBA" id="ARBA00023242"/>
    </source>
</evidence>
<evidence type="ECO:0000256" key="3">
    <source>
        <dbReference type="ARBA" id="ARBA00022618"/>
    </source>
</evidence>
<evidence type="ECO:0000256" key="8">
    <source>
        <dbReference type="ARBA" id="ARBA00023067"/>
    </source>
</evidence>
<evidence type="ECO:0000256" key="11">
    <source>
        <dbReference type="PIRNR" id="PIRNR005719"/>
    </source>
</evidence>
<dbReference type="GO" id="GO:0005634">
    <property type="term" value="C:nucleus"/>
    <property type="evidence" value="ECO:0007669"/>
    <property type="project" value="UniProtKB-SubCell"/>
</dbReference>
<keyword evidence="4" id="KW-0547">Nucleotide-binding</keyword>
<accession>A0A075AXU0</accession>
<proteinExistence type="inferred from homology"/>
<dbReference type="Pfam" id="PF06470">
    <property type="entry name" value="SMC_hinge"/>
    <property type="match status" value="1"/>
</dbReference>
<feature type="domain" description="SMC hinge" evidence="13">
    <location>
        <begin position="519"/>
        <end position="640"/>
    </location>
</feature>
<dbReference type="AlphaFoldDB" id="A0A075AXU0"/>
<dbReference type="EMBL" id="KE560903">
    <property type="protein sequence ID" value="EPZ34969.1"/>
    <property type="molecule type" value="Genomic_DNA"/>
</dbReference>
<feature type="coiled-coil region" evidence="12">
    <location>
        <begin position="422"/>
        <end position="508"/>
    </location>
</feature>
<dbReference type="Proteomes" id="UP000030755">
    <property type="component" value="Unassembled WGS sequence"/>
</dbReference>
<keyword evidence="8" id="KW-0226">DNA condensation</keyword>
<evidence type="ECO:0000256" key="1">
    <source>
        <dbReference type="ARBA" id="ARBA00004123"/>
    </source>
</evidence>
<keyword evidence="7 12" id="KW-0175">Coiled coil</keyword>
<evidence type="ECO:0000313" key="15">
    <source>
        <dbReference type="EMBL" id="RKP20069.1"/>
    </source>
</evidence>
<evidence type="ECO:0000256" key="12">
    <source>
        <dbReference type="SAM" id="Coils"/>
    </source>
</evidence>
<dbReference type="EMBL" id="ML005117">
    <property type="protein sequence ID" value="RKP20069.1"/>
    <property type="molecule type" value="Genomic_DNA"/>
</dbReference>
<dbReference type="HOGENOM" id="CLU_001042_9_0_1"/>
<evidence type="ECO:0000256" key="6">
    <source>
        <dbReference type="ARBA" id="ARBA00022840"/>
    </source>
</evidence>
<dbReference type="InterPro" id="IPR027120">
    <property type="entry name" value="Smc2_ABC"/>
</dbReference>
<comment type="similarity">
    <text evidence="2">Belongs to the SMC family. SMC2 subfamily.</text>
</comment>
<dbReference type="InterPro" id="IPR027417">
    <property type="entry name" value="P-loop_NTPase"/>
</dbReference>
<dbReference type="Pfam" id="PF02463">
    <property type="entry name" value="SMC_N"/>
    <property type="match status" value="1"/>
</dbReference>
<dbReference type="GO" id="GO:0005694">
    <property type="term" value="C:chromosome"/>
    <property type="evidence" value="ECO:0007669"/>
    <property type="project" value="InterPro"/>
</dbReference>
<dbReference type="CDD" id="cd03273">
    <property type="entry name" value="ABC_SMC2_euk"/>
    <property type="match status" value="1"/>
</dbReference>
<dbReference type="PANTHER" id="PTHR43977">
    <property type="entry name" value="STRUCTURAL MAINTENANCE OF CHROMOSOMES PROTEIN 3"/>
    <property type="match status" value="1"/>
</dbReference>
<evidence type="ECO:0000313" key="14">
    <source>
        <dbReference type="EMBL" id="EPZ34969.1"/>
    </source>
</evidence>
<dbReference type="InterPro" id="IPR003395">
    <property type="entry name" value="RecF/RecN/SMC_N"/>
</dbReference>
<feature type="coiled-coil region" evidence="12">
    <location>
        <begin position="681"/>
        <end position="863"/>
    </location>
</feature>
<keyword evidence="9 11" id="KW-0539">Nucleus</keyword>
<evidence type="ECO:0000313" key="16">
    <source>
        <dbReference type="Proteomes" id="UP000030755"/>
    </source>
</evidence>
<dbReference type="SUPFAM" id="SSF52540">
    <property type="entry name" value="P-loop containing nucleoside triphosphate hydrolases"/>
    <property type="match status" value="1"/>
</dbReference>
<dbReference type="FunFam" id="3.40.50.300:FF:000385">
    <property type="entry name" value="Structural maintenance of chromosomes 2"/>
    <property type="match status" value="1"/>
</dbReference>